<evidence type="ECO:0000256" key="1">
    <source>
        <dbReference type="SAM" id="MobiDB-lite"/>
    </source>
</evidence>
<gene>
    <name evidence="2" type="ORF">FHX42_005175</name>
</gene>
<evidence type="ECO:0000313" key="3">
    <source>
        <dbReference type="Proteomes" id="UP000569329"/>
    </source>
</evidence>
<sequence>MTPQERLRAAREAGAALTPPKRAREADSAAHGDSAPAAEDGTAELPVVSGMPRQGSRTVTDGTAPPRCRHCLARVGGTEAVVACPGGWCIATLCRCSQWWYTQESPMYATPDEAEQAWLSGN</sequence>
<protein>
    <submittedName>
        <fullName evidence="2">Uncharacterized protein</fullName>
    </submittedName>
</protein>
<name>A0A839EA97_9PSEU</name>
<organism evidence="2 3">
    <name type="scientific">Halosaccharopolyspora lacisalsi</name>
    <dbReference type="NCBI Taxonomy" id="1000566"/>
    <lineage>
        <taxon>Bacteria</taxon>
        <taxon>Bacillati</taxon>
        <taxon>Actinomycetota</taxon>
        <taxon>Actinomycetes</taxon>
        <taxon>Pseudonocardiales</taxon>
        <taxon>Pseudonocardiaceae</taxon>
        <taxon>Halosaccharopolyspora</taxon>
    </lineage>
</organism>
<evidence type="ECO:0000313" key="2">
    <source>
        <dbReference type="EMBL" id="MBA8827768.1"/>
    </source>
</evidence>
<keyword evidence="3" id="KW-1185">Reference proteome</keyword>
<feature type="compositionally biased region" description="Basic and acidic residues" evidence="1">
    <location>
        <begin position="1"/>
        <end position="11"/>
    </location>
</feature>
<proteinExistence type="predicted"/>
<dbReference type="AlphaFoldDB" id="A0A839EA97"/>
<dbReference type="Proteomes" id="UP000569329">
    <property type="component" value="Unassembled WGS sequence"/>
</dbReference>
<feature type="region of interest" description="Disordered" evidence="1">
    <location>
        <begin position="1"/>
        <end position="63"/>
    </location>
</feature>
<dbReference type="EMBL" id="JACGWZ010000010">
    <property type="protein sequence ID" value="MBA8827768.1"/>
    <property type="molecule type" value="Genomic_DNA"/>
</dbReference>
<reference evidence="2 3" key="1">
    <citation type="submission" date="2020-07" db="EMBL/GenBank/DDBJ databases">
        <title>Sequencing the genomes of 1000 actinobacteria strains.</title>
        <authorList>
            <person name="Klenk H.-P."/>
        </authorList>
    </citation>
    <scope>NUCLEOTIDE SEQUENCE [LARGE SCALE GENOMIC DNA]</scope>
    <source>
        <strain evidence="2 3">DSM 45975</strain>
    </source>
</reference>
<comment type="caution">
    <text evidence="2">The sequence shown here is derived from an EMBL/GenBank/DDBJ whole genome shotgun (WGS) entry which is preliminary data.</text>
</comment>
<accession>A0A839EA97</accession>